<dbReference type="AlphaFoldDB" id="A0A6I4U1M1"/>
<proteinExistence type="predicted"/>
<comment type="caution">
    <text evidence="1">The sequence shown here is derived from an EMBL/GenBank/DDBJ whole genome shotgun (WGS) entry which is preliminary data.</text>
</comment>
<keyword evidence="2" id="KW-1185">Reference proteome</keyword>
<dbReference type="EMBL" id="WTYR01000001">
    <property type="protein sequence ID" value="MXP09616.1"/>
    <property type="molecule type" value="Genomic_DNA"/>
</dbReference>
<gene>
    <name evidence="1" type="ORF">GRI68_05445</name>
</gene>
<organism evidence="1 2">
    <name type="scientific">Alteriqipengyuania halimionae</name>
    <dbReference type="NCBI Taxonomy" id="1926630"/>
    <lineage>
        <taxon>Bacteria</taxon>
        <taxon>Pseudomonadati</taxon>
        <taxon>Pseudomonadota</taxon>
        <taxon>Alphaproteobacteria</taxon>
        <taxon>Sphingomonadales</taxon>
        <taxon>Erythrobacteraceae</taxon>
        <taxon>Alteriqipengyuania</taxon>
    </lineage>
</organism>
<evidence type="ECO:0000313" key="2">
    <source>
        <dbReference type="Proteomes" id="UP000429229"/>
    </source>
</evidence>
<dbReference type="RefSeq" id="WP_160616295.1">
    <property type="nucleotide sequence ID" value="NZ_WTYR01000001.1"/>
</dbReference>
<name>A0A6I4U1M1_9SPHN</name>
<accession>A0A6I4U1M1</accession>
<sequence length="193" mass="21382">MLIAETERNGKMKSNGITLASSPQSGSVAITYDELEASNARRFITLYIDAGVPEYDSDLDEEEVPESLLAAAIAFNRALQVLHFVPEMTIHWLIDNVPGVHDETVRRYAEETLGMERAEDPVEAARSRTMARRAAAGQLGKEAQLEQALSGASEDCVVNALYARFDDVRLKEMLVRLQDLIDHNRGFDESEAA</sequence>
<reference evidence="1 2" key="1">
    <citation type="submission" date="2019-12" db="EMBL/GenBank/DDBJ databases">
        <title>Genomic-based taxomic classification of the family Erythrobacteraceae.</title>
        <authorList>
            <person name="Xu L."/>
        </authorList>
    </citation>
    <scope>NUCLEOTIDE SEQUENCE [LARGE SCALE GENOMIC DNA]</scope>
    <source>
        <strain evidence="1 2">LMG 29519</strain>
    </source>
</reference>
<dbReference type="Proteomes" id="UP000429229">
    <property type="component" value="Unassembled WGS sequence"/>
</dbReference>
<protein>
    <submittedName>
        <fullName evidence="1">Uncharacterized protein</fullName>
    </submittedName>
</protein>
<evidence type="ECO:0000313" key="1">
    <source>
        <dbReference type="EMBL" id="MXP09616.1"/>
    </source>
</evidence>